<accession>A0AAJ0BRJ9</accession>
<name>A0AAJ0BRJ9_9PEZI</name>
<comment type="caution">
    <text evidence="2">The sequence shown here is derived from an EMBL/GenBank/DDBJ whole genome shotgun (WGS) entry which is preliminary data.</text>
</comment>
<dbReference type="GeneID" id="85312231"/>
<evidence type="ECO:0000259" key="1">
    <source>
        <dbReference type="Pfam" id="PF06985"/>
    </source>
</evidence>
<gene>
    <name evidence="2" type="ORF">QBC33DRAFT_550066</name>
</gene>
<dbReference type="EMBL" id="MU839029">
    <property type="protein sequence ID" value="KAK1763178.1"/>
    <property type="molecule type" value="Genomic_DNA"/>
</dbReference>
<organism evidence="2 3">
    <name type="scientific">Phialemonium atrogriseum</name>
    <dbReference type="NCBI Taxonomy" id="1093897"/>
    <lineage>
        <taxon>Eukaryota</taxon>
        <taxon>Fungi</taxon>
        <taxon>Dikarya</taxon>
        <taxon>Ascomycota</taxon>
        <taxon>Pezizomycotina</taxon>
        <taxon>Sordariomycetes</taxon>
        <taxon>Sordariomycetidae</taxon>
        <taxon>Cephalothecales</taxon>
        <taxon>Cephalothecaceae</taxon>
        <taxon>Phialemonium</taxon>
    </lineage>
</organism>
<dbReference type="InterPro" id="IPR010730">
    <property type="entry name" value="HET"/>
</dbReference>
<dbReference type="Proteomes" id="UP001244011">
    <property type="component" value="Unassembled WGS sequence"/>
</dbReference>
<dbReference type="Pfam" id="PF06985">
    <property type="entry name" value="HET"/>
    <property type="match status" value="1"/>
</dbReference>
<feature type="domain" description="Heterokaryon incompatibility" evidence="1">
    <location>
        <begin position="46"/>
        <end position="201"/>
    </location>
</feature>
<protein>
    <submittedName>
        <fullName evidence="2">Heterokaryon incompatibility protein-domain-containing protein</fullName>
    </submittedName>
</protein>
<dbReference type="InterPro" id="IPR052895">
    <property type="entry name" value="HetReg/Transcr_Mod"/>
</dbReference>
<evidence type="ECO:0000313" key="3">
    <source>
        <dbReference type="Proteomes" id="UP001244011"/>
    </source>
</evidence>
<dbReference type="PANTHER" id="PTHR24148">
    <property type="entry name" value="ANKYRIN REPEAT DOMAIN-CONTAINING PROTEIN 39 HOMOLOG-RELATED"/>
    <property type="match status" value="1"/>
</dbReference>
<dbReference type="RefSeq" id="XP_060279391.1">
    <property type="nucleotide sequence ID" value="XM_060429044.1"/>
</dbReference>
<reference evidence="2" key="1">
    <citation type="submission" date="2023-06" db="EMBL/GenBank/DDBJ databases">
        <title>Genome-scale phylogeny and comparative genomics of the fungal order Sordariales.</title>
        <authorList>
            <consortium name="Lawrence Berkeley National Laboratory"/>
            <person name="Hensen N."/>
            <person name="Bonometti L."/>
            <person name="Westerberg I."/>
            <person name="Brannstrom I.O."/>
            <person name="Guillou S."/>
            <person name="Cros-Aarteil S."/>
            <person name="Calhoun S."/>
            <person name="Haridas S."/>
            <person name="Kuo A."/>
            <person name="Mondo S."/>
            <person name="Pangilinan J."/>
            <person name="Riley R."/>
            <person name="Labutti K."/>
            <person name="Andreopoulos B."/>
            <person name="Lipzen A."/>
            <person name="Chen C."/>
            <person name="Yanf M."/>
            <person name="Daum C."/>
            <person name="Ng V."/>
            <person name="Clum A."/>
            <person name="Steindorff A."/>
            <person name="Ohm R."/>
            <person name="Martin F."/>
            <person name="Silar P."/>
            <person name="Natvig D."/>
            <person name="Lalanne C."/>
            <person name="Gautier V."/>
            <person name="Ament-Velasquez S.L."/>
            <person name="Kruys A."/>
            <person name="Hutchinson M.I."/>
            <person name="Powell A.J."/>
            <person name="Barry K."/>
            <person name="Miller A.N."/>
            <person name="Grigoriev I.V."/>
            <person name="Debuchy R."/>
            <person name="Gladieux P."/>
            <person name="Thoren M.H."/>
            <person name="Johannesson H."/>
        </authorList>
    </citation>
    <scope>NUCLEOTIDE SEQUENCE</scope>
    <source>
        <strain evidence="2">8032-3</strain>
    </source>
</reference>
<sequence length="627" mass="69874">MPISYLPLGDPHLSRNFRLLKIHPAGEGSVLKCSLKHFSIHQSPPYRAISYTWGSPFSVGERNDTTKLETIVVDGKPLEVSQSVASALKAMRDWHPAPSEWIWADAICIDQSNVYERGQQVVLMSQIYSQADTVFVWLGPSSEDSDIALGLLRDLASDRRQPYPRSAILARASDPQQTGRWRALATFMGRRWWARAWVLQESVLARQLHFACGKTLVHGDDVLNGFDATEDYRDKIYNLLSDVHGVALNVHSGNVINGMSRMRTARMMGTVYSMQRCHFRSMSAQATDPRDYVYAKLGLASDGHFVRPDYTKGVMETYRDFVAGYIKATRTLDIIYFDARPRETPNLPSWVPDWNASFGAEPLVPDHTVSISAEVPLIQEELAKNQQKDATASFDFDTDGLSRLIVDCCFFDTVDGVSKAGEVGWQGAEARRPMSQSQQAHSAYGGEEPTFDAVWRTLLANKGFEDGELLPTAGGILAASMAPANVADPKSGPRFTSYWENLKDLKVADKTVEEWMKWGRETLPAPPFTLEEQFEVESAFVDVWYFRRFLTTTRGYTGVASCETEPGDWVCVLKGSKLPVILRRAKIGGDNETANPSSGHWTLVGHGYVHGIVEEAQSKPFVTASII</sequence>
<dbReference type="AlphaFoldDB" id="A0AAJ0BRJ9"/>
<dbReference type="PANTHER" id="PTHR24148:SF73">
    <property type="entry name" value="HET DOMAIN PROTEIN (AFU_ORTHOLOGUE AFUA_8G01020)"/>
    <property type="match status" value="1"/>
</dbReference>
<proteinExistence type="predicted"/>
<evidence type="ECO:0000313" key="2">
    <source>
        <dbReference type="EMBL" id="KAK1763178.1"/>
    </source>
</evidence>
<keyword evidence="3" id="KW-1185">Reference proteome</keyword>